<dbReference type="Gene3D" id="2.170.270.10">
    <property type="entry name" value="SET domain"/>
    <property type="match status" value="1"/>
</dbReference>
<keyword evidence="3" id="KW-0949">S-adenosyl-L-methionine</keyword>
<dbReference type="Pfam" id="PF00856">
    <property type="entry name" value="SET"/>
    <property type="match status" value="1"/>
</dbReference>
<proteinExistence type="predicted"/>
<name>A0A9P6PMI5_9FUNG</name>
<dbReference type="SMART" id="SM00317">
    <property type="entry name" value="SET"/>
    <property type="match status" value="1"/>
</dbReference>
<feature type="domain" description="Post-SET" evidence="4">
    <location>
        <begin position="150"/>
        <end position="166"/>
    </location>
</feature>
<gene>
    <name evidence="5" type="ORF">BG011_008710</name>
</gene>
<dbReference type="AlphaFoldDB" id="A0A9P6PMI5"/>
<dbReference type="EMBL" id="JAAAJA010000733">
    <property type="protein sequence ID" value="KAG0250033.1"/>
    <property type="molecule type" value="Genomic_DNA"/>
</dbReference>
<dbReference type="GO" id="GO:0008168">
    <property type="term" value="F:methyltransferase activity"/>
    <property type="evidence" value="ECO:0007669"/>
    <property type="project" value="UniProtKB-KW"/>
</dbReference>
<keyword evidence="2" id="KW-0808">Transferase</keyword>
<dbReference type="InterPro" id="IPR001214">
    <property type="entry name" value="SET_dom"/>
</dbReference>
<evidence type="ECO:0000256" key="1">
    <source>
        <dbReference type="ARBA" id="ARBA00022603"/>
    </source>
</evidence>
<dbReference type="InterPro" id="IPR046341">
    <property type="entry name" value="SET_dom_sf"/>
</dbReference>
<evidence type="ECO:0000256" key="3">
    <source>
        <dbReference type="ARBA" id="ARBA00022691"/>
    </source>
</evidence>
<sequence length="170" mass="19149">MAIQHLVPNSEETMELPPEKRIFPCKSIKKEIIFERPYPSKTIDVPFGKGLAATQDCPVGTVMEKFDGELVEYSDLGSEDIIYALNVLRDNQWKWVLASTPAIYANHSCMPNSMVNDKQEIVAIQPIKAGEHISFVYNSGTTEDKWDPLWTFECKCGANNCQGIVDSYRA</sequence>
<dbReference type="InterPro" id="IPR003616">
    <property type="entry name" value="Post-SET_dom"/>
</dbReference>
<dbReference type="GO" id="GO:0032259">
    <property type="term" value="P:methylation"/>
    <property type="evidence" value="ECO:0007669"/>
    <property type="project" value="UniProtKB-KW"/>
</dbReference>
<keyword evidence="6" id="KW-1185">Reference proteome</keyword>
<comment type="caution">
    <text evidence="5">The sequence shown here is derived from an EMBL/GenBank/DDBJ whole genome shotgun (WGS) entry which is preliminary data.</text>
</comment>
<dbReference type="Proteomes" id="UP000726737">
    <property type="component" value="Unassembled WGS sequence"/>
</dbReference>
<evidence type="ECO:0000259" key="4">
    <source>
        <dbReference type="PROSITE" id="PS50868"/>
    </source>
</evidence>
<organism evidence="5 6">
    <name type="scientific">Mortierella polycephala</name>
    <dbReference type="NCBI Taxonomy" id="41804"/>
    <lineage>
        <taxon>Eukaryota</taxon>
        <taxon>Fungi</taxon>
        <taxon>Fungi incertae sedis</taxon>
        <taxon>Mucoromycota</taxon>
        <taxon>Mortierellomycotina</taxon>
        <taxon>Mortierellomycetes</taxon>
        <taxon>Mortierellales</taxon>
        <taxon>Mortierellaceae</taxon>
        <taxon>Mortierella</taxon>
    </lineage>
</organism>
<evidence type="ECO:0000313" key="6">
    <source>
        <dbReference type="Proteomes" id="UP000726737"/>
    </source>
</evidence>
<evidence type="ECO:0000313" key="5">
    <source>
        <dbReference type="EMBL" id="KAG0250033.1"/>
    </source>
</evidence>
<reference evidence="5" key="1">
    <citation type="journal article" date="2020" name="Fungal Divers.">
        <title>Resolving the Mortierellaceae phylogeny through synthesis of multi-gene phylogenetics and phylogenomics.</title>
        <authorList>
            <person name="Vandepol N."/>
            <person name="Liber J."/>
            <person name="Desiro A."/>
            <person name="Na H."/>
            <person name="Kennedy M."/>
            <person name="Barry K."/>
            <person name="Grigoriev I.V."/>
            <person name="Miller A.N."/>
            <person name="O'Donnell K."/>
            <person name="Stajich J.E."/>
            <person name="Bonito G."/>
        </authorList>
    </citation>
    <scope>NUCLEOTIDE SEQUENCE</scope>
    <source>
        <strain evidence="5">KOD948</strain>
    </source>
</reference>
<accession>A0A9P6PMI5</accession>
<evidence type="ECO:0000256" key="2">
    <source>
        <dbReference type="ARBA" id="ARBA00022679"/>
    </source>
</evidence>
<keyword evidence="1" id="KW-0489">Methyltransferase</keyword>
<dbReference type="OrthoDB" id="422362at2759"/>
<dbReference type="PROSITE" id="PS50868">
    <property type="entry name" value="POST_SET"/>
    <property type="match status" value="1"/>
</dbReference>
<protein>
    <recommendedName>
        <fullName evidence="4">Post-SET domain-containing protein</fullName>
    </recommendedName>
</protein>
<dbReference type="SUPFAM" id="SSF82199">
    <property type="entry name" value="SET domain"/>
    <property type="match status" value="1"/>
</dbReference>